<evidence type="ECO:0000313" key="3">
    <source>
        <dbReference type="Proteomes" id="UP001151760"/>
    </source>
</evidence>
<name>A0ABQ4WE95_9ASTR</name>
<reference evidence="2" key="2">
    <citation type="submission" date="2022-01" db="EMBL/GenBank/DDBJ databases">
        <authorList>
            <person name="Yamashiro T."/>
            <person name="Shiraishi A."/>
            <person name="Satake H."/>
            <person name="Nakayama K."/>
        </authorList>
    </citation>
    <scope>NUCLEOTIDE SEQUENCE</scope>
</reference>
<proteinExistence type="predicted"/>
<keyword evidence="3" id="KW-1185">Reference proteome</keyword>
<feature type="region of interest" description="Disordered" evidence="1">
    <location>
        <begin position="79"/>
        <end position="101"/>
    </location>
</feature>
<sequence>MKKIAVHWEESEKFLHDTIAAPRGFYAEQRATCKSGINLLQELILYEKVKRFDESFTAVGSTEDERRIKEMNEGCSKKKGGHNEYECKGKRKSPQPDSSPEVGVTVVIHRANSNYQCIPLSIDDNDGIPTEDKDQSDFWSDQQDWKIVTWRLYEACGVYILELEDVTVIHMLVEKRYPYSKDLLSRMH</sequence>
<evidence type="ECO:0000313" key="2">
    <source>
        <dbReference type="EMBL" id="GJS51158.1"/>
    </source>
</evidence>
<organism evidence="2 3">
    <name type="scientific">Tanacetum coccineum</name>
    <dbReference type="NCBI Taxonomy" id="301880"/>
    <lineage>
        <taxon>Eukaryota</taxon>
        <taxon>Viridiplantae</taxon>
        <taxon>Streptophyta</taxon>
        <taxon>Embryophyta</taxon>
        <taxon>Tracheophyta</taxon>
        <taxon>Spermatophyta</taxon>
        <taxon>Magnoliopsida</taxon>
        <taxon>eudicotyledons</taxon>
        <taxon>Gunneridae</taxon>
        <taxon>Pentapetalae</taxon>
        <taxon>asterids</taxon>
        <taxon>campanulids</taxon>
        <taxon>Asterales</taxon>
        <taxon>Asteraceae</taxon>
        <taxon>Asteroideae</taxon>
        <taxon>Anthemideae</taxon>
        <taxon>Anthemidinae</taxon>
        <taxon>Tanacetum</taxon>
    </lineage>
</organism>
<protein>
    <submittedName>
        <fullName evidence="2">Uncharacterized protein</fullName>
    </submittedName>
</protein>
<evidence type="ECO:0000256" key="1">
    <source>
        <dbReference type="SAM" id="MobiDB-lite"/>
    </source>
</evidence>
<gene>
    <name evidence="2" type="ORF">Tco_0624520</name>
</gene>
<accession>A0ABQ4WE95</accession>
<dbReference type="Proteomes" id="UP001151760">
    <property type="component" value="Unassembled WGS sequence"/>
</dbReference>
<feature type="compositionally biased region" description="Basic and acidic residues" evidence="1">
    <location>
        <begin position="79"/>
        <end position="88"/>
    </location>
</feature>
<reference evidence="2" key="1">
    <citation type="journal article" date="2022" name="Int. J. Mol. Sci.">
        <title>Draft Genome of Tanacetum Coccineum: Genomic Comparison of Closely Related Tanacetum-Family Plants.</title>
        <authorList>
            <person name="Yamashiro T."/>
            <person name="Shiraishi A."/>
            <person name="Nakayama K."/>
            <person name="Satake H."/>
        </authorList>
    </citation>
    <scope>NUCLEOTIDE SEQUENCE</scope>
</reference>
<comment type="caution">
    <text evidence="2">The sequence shown here is derived from an EMBL/GenBank/DDBJ whole genome shotgun (WGS) entry which is preliminary data.</text>
</comment>
<dbReference type="EMBL" id="BQNB010008565">
    <property type="protein sequence ID" value="GJS51158.1"/>
    <property type="molecule type" value="Genomic_DNA"/>
</dbReference>